<feature type="active site" evidence="11">
    <location>
        <position position="258"/>
    </location>
</feature>
<keyword evidence="5 11" id="KW-0548">Nucleotidyltransferase</keyword>
<name>A0A424YT98_9EURY</name>
<dbReference type="AlphaFoldDB" id="A0A424YT98"/>
<evidence type="ECO:0000256" key="9">
    <source>
        <dbReference type="ARBA" id="ARBA00023163"/>
    </source>
</evidence>
<evidence type="ECO:0000256" key="2">
    <source>
        <dbReference type="ARBA" id="ARBA00022478"/>
    </source>
</evidence>
<dbReference type="Proteomes" id="UP000284763">
    <property type="component" value="Unassembled WGS sequence"/>
</dbReference>
<evidence type="ECO:0000256" key="1">
    <source>
        <dbReference type="ARBA" id="ARBA00009762"/>
    </source>
</evidence>
<keyword evidence="6 11" id="KW-0235">DNA replication</keyword>
<evidence type="ECO:0000313" key="14">
    <source>
        <dbReference type="EMBL" id="RQD82170.1"/>
    </source>
</evidence>
<reference evidence="14 15" key="1">
    <citation type="submission" date="2018-08" db="EMBL/GenBank/DDBJ databases">
        <title>The metabolism and importance of syntrophic acetate oxidation coupled to methane or sulfide production in haloalkaline environments.</title>
        <authorList>
            <person name="Timmers P.H.A."/>
            <person name="Vavourakis C.D."/>
            <person name="Sorokin D.Y."/>
            <person name="Sinninghe Damste J.S."/>
            <person name="Muyzer G."/>
            <person name="Stams A.J.M."/>
            <person name="Plugge C.M."/>
        </authorList>
    </citation>
    <scope>NUCLEOTIDE SEQUENCE [LARGE SCALE GENOMIC DNA]</scope>
    <source>
        <strain evidence="14">MSAO_Arc3</strain>
    </source>
</reference>
<evidence type="ECO:0000256" key="11">
    <source>
        <dbReference type="HAMAP-Rule" id="MF_00700"/>
    </source>
</evidence>
<comment type="cofactor">
    <cofactor evidence="11">
        <name>Mg(2+)</name>
        <dbReference type="ChEBI" id="CHEBI:18420"/>
    </cofactor>
    <cofactor evidence="11">
        <name>Mn(2+)</name>
        <dbReference type="ChEBI" id="CHEBI:29035"/>
    </cofactor>
</comment>
<dbReference type="GO" id="GO:0000428">
    <property type="term" value="C:DNA-directed RNA polymerase complex"/>
    <property type="evidence" value="ECO:0007669"/>
    <property type="project" value="UniProtKB-KW"/>
</dbReference>
<organism evidence="14 15">
    <name type="scientific">Methanosalsum natronophilum</name>
    <dbReference type="NCBI Taxonomy" id="768733"/>
    <lineage>
        <taxon>Archaea</taxon>
        <taxon>Methanobacteriati</taxon>
        <taxon>Methanobacteriota</taxon>
        <taxon>Stenosarchaea group</taxon>
        <taxon>Methanomicrobia</taxon>
        <taxon>Methanosarcinales</taxon>
        <taxon>Methanosarcinaceae</taxon>
        <taxon>Methanosalsum</taxon>
    </lineage>
</organism>
<dbReference type="NCBIfam" id="TIGR00335">
    <property type="entry name" value="primase_sml"/>
    <property type="match status" value="1"/>
</dbReference>
<dbReference type="GO" id="GO:0003899">
    <property type="term" value="F:DNA-directed RNA polymerase activity"/>
    <property type="evidence" value="ECO:0007669"/>
    <property type="project" value="UniProtKB-UniRule"/>
</dbReference>
<feature type="active site" evidence="11">
    <location>
        <position position="63"/>
    </location>
</feature>
<dbReference type="GO" id="GO:0046872">
    <property type="term" value="F:metal ion binding"/>
    <property type="evidence" value="ECO:0007669"/>
    <property type="project" value="UniProtKB-KW"/>
</dbReference>
<dbReference type="Pfam" id="PF01896">
    <property type="entry name" value="DNA_primase_S"/>
    <property type="match status" value="1"/>
</dbReference>
<dbReference type="InterPro" id="IPR014052">
    <property type="entry name" value="DNA_primase_ssu_euk/arc"/>
</dbReference>
<evidence type="ECO:0000256" key="12">
    <source>
        <dbReference type="RuleBase" id="RU003514"/>
    </source>
</evidence>
<sequence>MLLDEAFNAFMRRHKSFGSEGELHEYLTSMIPAHCYYSVAYYKYPSAANMSDKGWSGSDLIFDLDADHLPNAPNNYSEMLDNVKVETLRLYDFLTKDFGFSEDDIQIIFSGGRGYHIHITEDNIKDLDSNQRREVIDYLSAKGLNLSHLFHHKRFVPELQKDGDDLDLNINSGWRKRLNAYIISYLQDSLDSSNALEVLTSHKGIGERKASMIIDLCKDKKELNKIKEGNFNSLFNIDKNLILSIAEQGIEKIRLNIDEPVTADIKRLIRLPGSLHGGSGLKVIPLTYSQLKDFNPLVDAIVFNETPTLINIQTEQKFELNGMKFDLDVGIQEIPEFAAIYLMCRGVAEHES</sequence>
<evidence type="ECO:0000256" key="3">
    <source>
        <dbReference type="ARBA" id="ARBA00022515"/>
    </source>
</evidence>
<dbReference type="EC" id="2.7.7.-" evidence="11"/>
<comment type="similarity">
    <text evidence="1 11 12">Belongs to the eukaryotic-type primase small subunit family.</text>
</comment>
<keyword evidence="3 11" id="KW-0639">Primosome</keyword>
<gene>
    <name evidence="11 14" type="primary">priS</name>
    <name evidence="14" type="ORF">D5R95_07555</name>
</gene>
<protein>
    <recommendedName>
        <fullName evidence="11">DNA primase small subunit PriS</fullName>
        <ecNumber evidence="11">2.7.7.-</ecNumber>
    </recommendedName>
</protein>
<comment type="subunit">
    <text evidence="11">Heterodimer of a small subunit (PriS) and a large subunit (PriL).</text>
</comment>
<feature type="active site" evidence="11">
    <location>
        <position position="65"/>
    </location>
</feature>
<comment type="caution">
    <text evidence="14">The sequence shown here is derived from an EMBL/GenBank/DDBJ whole genome shotgun (WGS) entry which is preliminary data.</text>
</comment>
<evidence type="ECO:0000256" key="5">
    <source>
        <dbReference type="ARBA" id="ARBA00022695"/>
    </source>
</evidence>
<keyword evidence="8 11" id="KW-0460">Magnesium</keyword>
<dbReference type="PANTHER" id="PTHR10536">
    <property type="entry name" value="DNA PRIMASE SMALL SUBUNIT"/>
    <property type="match status" value="1"/>
</dbReference>
<dbReference type="EMBL" id="QZAB01000473">
    <property type="protein sequence ID" value="RQD82170.1"/>
    <property type="molecule type" value="Genomic_DNA"/>
</dbReference>
<dbReference type="SUPFAM" id="SSF56747">
    <property type="entry name" value="Prim-pol domain"/>
    <property type="match status" value="1"/>
</dbReference>
<evidence type="ECO:0000256" key="6">
    <source>
        <dbReference type="ARBA" id="ARBA00022705"/>
    </source>
</evidence>
<evidence type="ECO:0000313" key="15">
    <source>
        <dbReference type="Proteomes" id="UP000284763"/>
    </source>
</evidence>
<evidence type="ECO:0000256" key="13">
    <source>
        <dbReference type="RuleBase" id="RU004224"/>
    </source>
</evidence>
<proteinExistence type="inferred from homology"/>
<keyword evidence="10 11" id="KW-0464">Manganese</keyword>
<dbReference type="CDD" id="cd04860">
    <property type="entry name" value="AE_Prim_S"/>
    <property type="match status" value="1"/>
</dbReference>
<keyword evidence="4 11" id="KW-0808">Transferase</keyword>
<keyword evidence="7 11" id="KW-0479">Metal-binding</keyword>
<keyword evidence="9 11" id="KW-0804">Transcription</keyword>
<dbReference type="Gene3D" id="3.90.920.10">
    <property type="entry name" value="DNA primase, PRIM domain"/>
    <property type="match status" value="1"/>
</dbReference>
<dbReference type="GO" id="GO:1990077">
    <property type="term" value="C:primosome complex"/>
    <property type="evidence" value="ECO:0007669"/>
    <property type="project" value="UniProtKB-KW"/>
</dbReference>
<accession>A0A424YT98</accession>
<dbReference type="HAMAP" id="MF_00700">
    <property type="entry name" value="DNA_primase_sml_arc"/>
    <property type="match status" value="1"/>
</dbReference>
<dbReference type="InterPro" id="IPR023639">
    <property type="entry name" value="DNA_primase_ssu_PriS"/>
</dbReference>
<evidence type="ECO:0000256" key="8">
    <source>
        <dbReference type="ARBA" id="ARBA00022842"/>
    </source>
</evidence>
<evidence type="ECO:0000256" key="4">
    <source>
        <dbReference type="ARBA" id="ARBA00022679"/>
    </source>
</evidence>
<comment type="function">
    <text evidence="13">RNA polymerase that catalyzes the synthesis of short RNA molecules used as primers for DNA polymerase during DNA replication.</text>
</comment>
<comment type="function">
    <text evidence="11">Catalytic subunit of DNA primase, an RNA polymerase that catalyzes the synthesis of short RNA molecules used as primers for DNA polymerase during DNA replication. The small subunit contains the primase catalytic core and has DNA synthesis activity on its own. Binding to the large subunit stabilizes and modulates the activity, increasing the rate of DNA synthesis while decreasing the length of the DNA fragments, and conferring RNA synthesis capability. The DNA polymerase activity may enable DNA primase to also catalyze primer extension after primer synthesis. May also play a role in DNA repair.</text>
</comment>
<dbReference type="InterPro" id="IPR002755">
    <property type="entry name" value="DNA_primase_S"/>
</dbReference>
<keyword evidence="2 11" id="KW-0240">DNA-directed RNA polymerase</keyword>
<evidence type="ECO:0000256" key="10">
    <source>
        <dbReference type="ARBA" id="ARBA00023211"/>
    </source>
</evidence>
<evidence type="ECO:0000256" key="7">
    <source>
        <dbReference type="ARBA" id="ARBA00022723"/>
    </source>
</evidence>
<dbReference type="GO" id="GO:0006269">
    <property type="term" value="P:DNA replication, synthesis of primer"/>
    <property type="evidence" value="ECO:0007669"/>
    <property type="project" value="UniProtKB-UniRule"/>
</dbReference>